<evidence type="ECO:0000256" key="7">
    <source>
        <dbReference type="SAM" id="MobiDB-lite"/>
    </source>
</evidence>
<evidence type="ECO:0000313" key="9">
    <source>
        <dbReference type="EMBL" id="GAA2855860.1"/>
    </source>
</evidence>
<sequence>MGRRWATVLAGALLLILATAGPAPAAAPITTAIYTADPAALVVDDTLYLYTGHDEAPTGGTNFVMRDWHVYTSTDATTFTDRGAKLSIPNFSWAGADAWAGEVERGADGRYYWYVSINGNGPGWMNIGVAVGDSPLGPFTDAKGGPLISDSTPNSSPLNIDPTVFTDDDGQVYMYWGSYYGLRAAKLNPDMTSINGSVITPSGVTNFWEAPWMFKRNGVYYLAYAANDSGCSQPGYACVRYATASNPLGPWTHRGVVLDQVTSTTNHPAIIEFKGQWYMVYHNASSPGGGDFRRSVTLDKLYWNADGTMQKVVQTTGGNSGPPPGVNLAAGATASTSYVSPWETLGAINDGFVPAGSADRSHGAYGNWNHQGTEWIEYRWPTARSIDRTATYWFDDDQGIDLPASCQVQYWSGSAYVNVPGQSACGVAADTYNVTTFTPVSTTRLRLNITSRPGFSTGVLEWMAFQAGTASTASSTTPTGEAGVPRTAGAGTIRATDSSAPAPDADRITLS</sequence>
<feature type="chain" id="PRO_5047041454" evidence="8">
    <location>
        <begin position="26"/>
        <end position="511"/>
    </location>
</feature>
<dbReference type="RefSeq" id="WP_344968993.1">
    <property type="nucleotide sequence ID" value="NZ_BAAAVI010000007.1"/>
</dbReference>
<dbReference type="Gene3D" id="2.60.120.260">
    <property type="entry name" value="Galactose-binding domain-like"/>
    <property type="match status" value="1"/>
</dbReference>
<dbReference type="InterPro" id="IPR006710">
    <property type="entry name" value="Glyco_hydro_43"/>
</dbReference>
<dbReference type="EMBL" id="BAAAVI010000007">
    <property type="protein sequence ID" value="GAA2855860.1"/>
    <property type="molecule type" value="Genomic_DNA"/>
</dbReference>
<keyword evidence="4" id="KW-0119">Carbohydrate metabolism</keyword>
<keyword evidence="2" id="KW-0858">Xylan degradation</keyword>
<comment type="similarity">
    <text evidence="1 6">Belongs to the glycosyl hydrolase 43 family.</text>
</comment>
<evidence type="ECO:0000256" key="8">
    <source>
        <dbReference type="SAM" id="SignalP"/>
    </source>
</evidence>
<comment type="caution">
    <text evidence="9">The sequence shown here is derived from an EMBL/GenBank/DDBJ whole genome shotgun (WGS) entry which is preliminary data.</text>
</comment>
<keyword evidence="10" id="KW-1185">Reference proteome</keyword>
<dbReference type="InterPro" id="IPR023296">
    <property type="entry name" value="Glyco_hydro_beta-prop_sf"/>
</dbReference>
<evidence type="ECO:0000256" key="2">
    <source>
        <dbReference type="ARBA" id="ARBA00022651"/>
    </source>
</evidence>
<feature type="compositionally biased region" description="Low complexity" evidence="7">
    <location>
        <begin position="470"/>
        <end position="483"/>
    </location>
</feature>
<proteinExistence type="inferred from homology"/>
<evidence type="ECO:0000256" key="3">
    <source>
        <dbReference type="ARBA" id="ARBA00022801"/>
    </source>
</evidence>
<dbReference type="Pfam" id="PF04616">
    <property type="entry name" value="Glyco_hydro_43"/>
    <property type="match status" value="1"/>
</dbReference>
<evidence type="ECO:0000256" key="6">
    <source>
        <dbReference type="RuleBase" id="RU361187"/>
    </source>
</evidence>
<keyword evidence="8" id="KW-0732">Signal</keyword>
<keyword evidence="2" id="KW-0624">Polysaccharide degradation</keyword>
<feature type="region of interest" description="Disordered" evidence="7">
    <location>
        <begin position="470"/>
        <end position="511"/>
    </location>
</feature>
<keyword evidence="3 6" id="KW-0378">Hydrolase</keyword>
<dbReference type="Proteomes" id="UP001500831">
    <property type="component" value="Unassembled WGS sequence"/>
</dbReference>
<evidence type="ECO:0000256" key="5">
    <source>
        <dbReference type="ARBA" id="ARBA00023295"/>
    </source>
</evidence>
<gene>
    <name evidence="9" type="ORF">GCM10010517_14100</name>
</gene>
<keyword evidence="5 6" id="KW-0326">Glycosidase</keyword>
<evidence type="ECO:0000256" key="4">
    <source>
        <dbReference type="ARBA" id="ARBA00023277"/>
    </source>
</evidence>
<protein>
    <submittedName>
        <fullName evidence="9">Family 43 glycosylhydrolase</fullName>
    </submittedName>
</protein>
<dbReference type="SUPFAM" id="SSF75005">
    <property type="entry name" value="Arabinanase/levansucrase/invertase"/>
    <property type="match status" value="1"/>
</dbReference>
<reference evidence="9 10" key="1">
    <citation type="journal article" date="2019" name="Int. J. Syst. Evol. Microbiol.">
        <title>The Global Catalogue of Microorganisms (GCM) 10K type strain sequencing project: providing services to taxonomists for standard genome sequencing and annotation.</title>
        <authorList>
            <consortium name="The Broad Institute Genomics Platform"/>
            <consortium name="The Broad Institute Genome Sequencing Center for Infectious Disease"/>
            <person name="Wu L."/>
            <person name="Ma J."/>
        </authorList>
    </citation>
    <scope>NUCLEOTIDE SEQUENCE [LARGE SCALE GENOMIC DNA]</scope>
    <source>
        <strain evidence="9 10">JCM 6242</strain>
    </source>
</reference>
<accession>A0ABN3VTH9</accession>
<evidence type="ECO:0000256" key="1">
    <source>
        <dbReference type="ARBA" id="ARBA00009865"/>
    </source>
</evidence>
<name>A0ABN3VTH9_9ACTN</name>
<feature type="signal peptide" evidence="8">
    <location>
        <begin position="1"/>
        <end position="25"/>
    </location>
</feature>
<dbReference type="Gene3D" id="2.115.10.20">
    <property type="entry name" value="Glycosyl hydrolase domain, family 43"/>
    <property type="match status" value="1"/>
</dbReference>
<organism evidence="9 10">
    <name type="scientific">Streptosporangium fragile</name>
    <dbReference type="NCBI Taxonomy" id="46186"/>
    <lineage>
        <taxon>Bacteria</taxon>
        <taxon>Bacillati</taxon>
        <taxon>Actinomycetota</taxon>
        <taxon>Actinomycetes</taxon>
        <taxon>Streptosporangiales</taxon>
        <taxon>Streptosporangiaceae</taxon>
        <taxon>Streptosporangium</taxon>
    </lineage>
</organism>
<dbReference type="PANTHER" id="PTHR43772:SF2">
    <property type="entry name" value="PUTATIVE (AFU_ORTHOLOGUE AFUA_2G04480)-RELATED"/>
    <property type="match status" value="1"/>
</dbReference>
<dbReference type="PANTHER" id="PTHR43772">
    <property type="entry name" value="ENDO-1,4-BETA-XYLANASE"/>
    <property type="match status" value="1"/>
</dbReference>
<dbReference type="CDD" id="cd18618">
    <property type="entry name" value="GH43_Xsa43E-like"/>
    <property type="match status" value="1"/>
</dbReference>
<evidence type="ECO:0000313" key="10">
    <source>
        <dbReference type="Proteomes" id="UP001500831"/>
    </source>
</evidence>
<dbReference type="InterPro" id="IPR052176">
    <property type="entry name" value="Glycosyl_Hydrlase_43_Enz"/>
</dbReference>